<feature type="compositionally biased region" description="Low complexity" evidence="15">
    <location>
        <begin position="125"/>
        <end position="144"/>
    </location>
</feature>
<comment type="catalytic activity">
    <reaction evidence="14">
        <text>ATP + H2O = ADP + phosphate + H(+)</text>
        <dbReference type="Rhea" id="RHEA:13065"/>
        <dbReference type="ChEBI" id="CHEBI:15377"/>
        <dbReference type="ChEBI" id="CHEBI:15378"/>
        <dbReference type="ChEBI" id="CHEBI:30616"/>
        <dbReference type="ChEBI" id="CHEBI:43474"/>
        <dbReference type="ChEBI" id="CHEBI:456216"/>
    </reaction>
</comment>
<evidence type="ECO:0000259" key="16">
    <source>
        <dbReference type="PROSITE" id="PS51192"/>
    </source>
</evidence>
<comment type="function">
    <text evidence="14">ATPase component of the INO80 complex which remodels chromatin by shifting nucleosomes and is involved in DNA repair.</text>
</comment>
<dbReference type="Pfam" id="PF13892">
    <property type="entry name" value="DBINO"/>
    <property type="match status" value="1"/>
</dbReference>
<reference evidence="19" key="1">
    <citation type="submission" date="2020-10" db="EMBL/GenBank/DDBJ databases">
        <title>Unveiling of a novel bifunctional photoreceptor, Dualchrome1, isolated from a cosmopolitan green alga.</title>
        <authorList>
            <person name="Suzuki S."/>
            <person name="Kawachi M."/>
        </authorList>
    </citation>
    <scope>NUCLEOTIDE SEQUENCE</scope>
    <source>
        <strain evidence="19">NIES 2893</strain>
    </source>
</reference>
<dbReference type="GO" id="GO:0016887">
    <property type="term" value="F:ATP hydrolysis activity"/>
    <property type="evidence" value="ECO:0007669"/>
    <property type="project" value="TreeGrafter"/>
</dbReference>
<evidence type="ECO:0000259" key="17">
    <source>
        <dbReference type="PROSITE" id="PS51194"/>
    </source>
</evidence>
<feature type="compositionally biased region" description="Basic and acidic residues" evidence="15">
    <location>
        <begin position="1"/>
        <end position="11"/>
    </location>
</feature>
<dbReference type="InterPro" id="IPR001650">
    <property type="entry name" value="Helicase_C-like"/>
</dbReference>
<dbReference type="Gene3D" id="3.40.50.300">
    <property type="entry name" value="P-loop containing nucleotide triphosphate hydrolases"/>
    <property type="match status" value="1"/>
</dbReference>
<dbReference type="InterPro" id="IPR049730">
    <property type="entry name" value="SNF2/RAD54-like_C"/>
</dbReference>
<evidence type="ECO:0000256" key="3">
    <source>
        <dbReference type="ARBA" id="ARBA00019805"/>
    </source>
</evidence>
<feature type="compositionally biased region" description="Low complexity" evidence="15">
    <location>
        <begin position="30"/>
        <end position="58"/>
    </location>
</feature>
<evidence type="ECO:0000256" key="1">
    <source>
        <dbReference type="ARBA" id="ARBA00004123"/>
    </source>
</evidence>
<keyword evidence="10" id="KW-0010">Activator</keyword>
<keyword evidence="5 14" id="KW-0227">DNA damage</keyword>
<dbReference type="PROSITE" id="PS51413">
    <property type="entry name" value="DBINO"/>
    <property type="match status" value="1"/>
</dbReference>
<feature type="domain" description="Helicase ATP-binding" evidence="16">
    <location>
        <begin position="571"/>
        <end position="743"/>
    </location>
</feature>
<comment type="domain">
    <text evidence="14">The DBINO region is involved in binding to DNA.</text>
</comment>
<feature type="region of interest" description="Disordered" evidence="15">
    <location>
        <begin position="1"/>
        <end position="20"/>
    </location>
</feature>
<dbReference type="FunFam" id="3.40.50.10810:FF:000051">
    <property type="entry name" value="Helicase SWR1"/>
    <property type="match status" value="1"/>
</dbReference>
<dbReference type="Pfam" id="PF00271">
    <property type="entry name" value="Helicase_C"/>
    <property type="match status" value="1"/>
</dbReference>
<dbReference type="InterPro" id="IPR020838">
    <property type="entry name" value="DBINO"/>
</dbReference>
<dbReference type="PROSITE" id="PS51194">
    <property type="entry name" value="HELICASE_CTER"/>
    <property type="match status" value="1"/>
</dbReference>
<evidence type="ECO:0000256" key="14">
    <source>
        <dbReference type="RuleBase" id="RU368001"/>
    </source>
</evidence>
<evidence type="ECO:0000313" key="19">
    <source>
        <dbReference type="EMBL" id="GHP08015.1"/>
    </source>
</evidence>
<comment type="subunit">
    <text evidence="14">Component of the INO80 chromatin-remodeling complex.</text>
</comment>
<feature type="compositionally biased region" description="Gly residues" evidence="15">
    <location>
        <begin position="1582"/>
        <end position="1599"/>
    </location>
</feature>
<sequence>MPLDASDHDDGGGVTPSGHLAVLGVTGVAPSAPSTAASLPALADNKTTSPAVGPTTTPGGNGGGGAAGVSSIKLSIKRKLGDEKNERGGFNIDDNNNTGNGSSEHANEINGTAPKRIKITIGNAGAAAAAPHPKPSLQQQQQAATPPPPAAAPSGPPPPPPPPPPPSTSYAPRQHPTNPSDLRLKSNRNQPKIEFFDTPDDDVPEATTWVYIGKSPNNVLPKRLIIPPLYDDLANAKTYRLPTLADVLLDEGTLRKSTSRAVVRDIVRRKVGADARAAAAAYASAGLGTAGRRPPPPPPPPLALGAAVPPPPPPVPRMPPPEMPRFAPPPPPPQPSKMQREEMQHARTWLFIVRCDIPKQQRHFFTNQRKNQVEMRRLAELCQKEVRARWVRGMRVLKNTPMRCMKKLARESTTFFRKQQRERADDRRREEKRAAEHRKKEEELREQRRQQQRLNFLLTQTELYSHFVGRGKQSDSAMPDRAKGMEEFAAEGLSTEAAREAAAAAAESHRLRKEAFDAERERLARESGEKGEDGDSLLNPSTMPEESEVRQPRLLAGQLKMYQLKGLQWLASLYDQGLNGILADEMGLGKTVQALCLLAHLAETRNIWGPFMVIAPASTLPNWCNEIAKFLPEFKLLPYWGAASERAVLRRNFSTGKNLYVRNAKFHVLVTSYQIAVQDEKYFRRIKWQFMVLDEAQAIKSANSVRWKSLLSFSCRNRLLLTGTPVQNNLAELWALLHFVMPSLFDSHEHFSDWFSKGIEGSVKDNKIDGQNELQLKRLHSVLQPFVLRRVKKDVEAEMPKKIVVKVKVDMSSRQKSLYRAIRNKIPVDELMAMMKSGAAHGISANDKRVANLMNIIIHLRKVCNHPELFESQDLRVPFAMCRTTTSPPPPPYGVKPSLRDRSGQSEITFPLPRLVLDDFVRCTGAVPMPRRADVTAPGEWTRPRVAVPRARGGAACIWHAAARVLAPDRIPYSMTASIASPPSIHASLLGYNKLSAASLPSRSLGSLARVLDMSASEMEFFMTGDALTSLLYCTRGLEVDGNLAPRGAGKHCPHRLARQIRAERLFTRSERVAGEEAGESQAKRAKKKLWDPYVLLRCEEMRYVAPLDDGDDAVQVLGNLSLLHSRPAAWGLDAPRRQPKMVLAVREGATGAWKTPGPLSSSAKGAEAAASPREDACLFRELGFCVSAPLGDVPPLVQSPQARSWNARLTIRRILTNGVVLHGSRVMAPPVDVCSPGSGMASHVLGASSRACVRHLLVGTLASADLCGAENAYRNRYRALYSGARAAWPTRQQPHLPTVTGTALYLSARHRLLLPSRRPVDRPFDAEVDKPVRARDVARFAVDASELHVPSLFKADSPLSRETPYPMQGYALARSLADSGKMLALDRLLPRLRAEGHRVLIFSQMTRMLDLLEDYLNYRRYTFVRLDGSCSIGERRDMVADYQKSDGAFCFLLSTRAGGLGINLTAADTVIFYDSDWNPTVDAQAEDRAHRLGQTRDVTVYRLVSKHSVEERILKRAAQKAKVQEMVMTGETAQMETVENGDGQNEGAGSEKGPAMNPSEFAAEDVLDLLRDDDDDDDDGGGGNGGGNDANDGKGAGEGQQAVGK</sequence>
<dbReference type="EC" id="3.6.4.-" evidence="14"/>
<feature type="region of interest" description="Disordered" evidence="15">
    <location>
        <begin position="415"/>
        <end position="447"/>
    </location>
</feature>
<feature type="compositionally biased region" description="Basic and acidic residues" evidence="15">
    <location>
        <begin position="419"/>
        <end position="447"/>
    </location>
</feature>
<dbReference type="GO" id="GO:0005524">
    <property type="term" value="F:ATP binding"/>
    <property type="evidence" value="ECO:0007669"/>
    <property type="project" value="UniProtKB-UniRule"/>
</dbReference>
<feature type="region of interest" description="Disordered" evidence="15">
    <location>
        <begin position="287"/>
        <end position="338"/>
    </location>
</feature>
<evidence type="ECO:0000256" key="4">
    <source>
        <dbReference type="ARBA" id="ARBA00022741"/>
    </source>
</evidence>
<evidence type="ECO:0000256" key="11">
    <source>
        <dbReference type="ARBA" id="ARBA00023163"/>
    </source>
</evidence>
<feature type="region of interest" description="Disordered" evidence="15">
    <location>
        <begin position="1534"/>
        <end position="1606"/>
    </location>
</feature>
<dbReference type="PROSITE" id="PS51192">
    <property type="entry name" value="HELICASE_ATP_BIND_1"/>
    <property type="match status" value="1"/>
</dbReference>
<evidence type="ECO:0000256" key="6">
    <source>
        <dbReference type="ARBA" id="ARBA00022801"/>
    </source>
</evidence>
<dbReference type="InterPro" id="IPR027417">
    <property type="entry name" value="P-loop_NTPase"/>
</dbReference>
<evidence type="ECO:0000256" key="13">
    <source>
        <dbReference type="ARBA" id="ARBA00023242"/>
    </source>
</evidence>
<dbReference type="InterPro" id="IPR014001">
    <property type="entry name" value="Helicase_ATP-bd"/>
</dbReference>
<keyword evidence="8" id="KW-0805">Transcription regulation</keyword>
<keyword evidence="7 14" id="KW-0067">ATP-binding</keyword>
<feature type="compositionally biased region" description="Pro residues" evidence="15">
    <location>
        <begin position="145"/>
        <end position="167"/>
    </location>
</feature>
<dbReference type="InterPro" id="IPR050520">
    <property type="entry name" value="INO80/SWR1_helicase"/>
</dbReference>
<keyword evidence="6 14" id="KW-0378">Hydrolase</keyword>
<dbReference type="EMBL" id="BNJQ01000019">
    <property type="protein sequence ID" value="GHP08015.1"/>
    <property type="molecule type" value="Genomic_DNA"/>
</dbReference>
<dbReference type="GO" id="GO:0031011">
    <property type="term" value="C:Ino80 complex"/>
    <property type="evidence" value="ECO:0007669"/>
    <property type="project" value="UniProtKB-UniRule"/>
</dbReference>
<feature type="domain" description="DBINO" evidence="18">
    <location>
        <begin position="348"/>
        <end position="474"/>
    </location>
</feature>
<comment type="caution">
    <text evidence="19">The sequence shown here is derived from an EMBL/GenBank/DDBJ whole genome shotgun (WGS) entry which is preliminary data.</text>
</comment>
<feature type="compositionally biased region" description="Basic and acidic residues" evidence="15">
    <location>
        <begin position="507"/>
        <end position="533"/>
    </location>
</feature>
<dbReference type="Proteomes" id="UP000660262">
    <property type="component" value="Unassembled WGS sequence"/>
</dbReference>
<dbReference type="CDD" id="cd18793">
    <property type="entry name" value="SF2_C_SNF"/>
    <property type="match status" value="1"/>
</dbReference>
<evidence type="ECO:0000256" key="8">
    <source>
        <dbReference type="ARBA" id="ARBA00023015"/>
    </source>
</evidence>
<feature type="region of interest" description="Disordered" evidence="15">
    <location>
        <begin position="30"/>
        <end position="108"/>
    </location>
</feature>
<dbReference type="SUPFAM" id="SSF52540">
    <property type="entry name" value="P-loop containing nucleoside triphosphate hydrolases"/>
    <property type="match status" value="2"/>
</dbReference>
<dbReference type="GO" id="GO:0006338">
    <property type="term" value="P:chromatin remodeling"/>
    <property type="evidence" value="ECO:0007669"/>
    <property type="project" value="UniProtKB-UniRule"/>
</dbReference>
<dbReference type="Pfam" id="PF00176">
    <property type="entry name" value="SNF2-rel_dom"/>
    <property type="match status" value="1"/>
</dbReference>
<feature type="compositionally biased region" description="Polar residues" evidence="15">
    <location>
        <begin position="93"/>
        <end position="104"/>
    </location>
</feature>
<keyword evidence="11" id="KW-0804">Transcription</keyword>
<evidence type="ECO:0000313" key="20">
    <source>
        <dbReference type="Proteomes" id="UP000660262"/>
    </source>
</evidence>
<evidence type="ECO:0000256" key="2">
    <source>
        <dbReference type="ARBA" id="ARBA00007025"/>
    </source>
</evidence>
<evidence type="ECO:0000259" key="18">
    <source>
        <dbReference type="PROSITE" id="PS51413"/>
    </source>
</evidence>
<evidence type="ECO:0000256" key="10">
    <source>
        <dbReference type="ARBA" id="ARBA00023159"/>
    </source>
</evidence>
<dbReference type="InterPro" id="IPR000330">
    <property type="entry name" value="SNF2_N"/>
</dbReference>
<evidence type="ECO:0000256" key="9">
    <source>
        <dbReference type="ARBA" id="ARBA00023125"/>
    </source>
</evidence>
<name>A0A830HN17_9CHLO</name>
<proteinExistence type="inferred from homology"/>
<comment type="subcellular location">
    <subcellularLocation>
        <location evidence="1 14">Nucleus</location>
    </subcellularLocation>
</comment>
<dbReference type="SMART" id="SM00490">
    <property type="entry name" value="HELICc"/>
    <property type="match status" value="1"/>
</dbReference>
<dbReference type="GO" id="GO:0003677">
    <property type="term" value="F:DNA binding"/>
    <property type="evidence" value="ECO:0007669"/>
    <property type="project" value="UniProtKB-UniRule"/>
</dbReference>
<dbReference type="OrthoDB" id="448448at2759"/>
<feature type="compositionally biased region" description="Pro residues" evidence="15">
    <location>
        <begin position="293"/>
        <end position="335"/>
    </location>
</feature>
<evidence type="ECO:0000256" key="7">
    <source>
        <dbReference type="ARBA" id="ARBA00022840"/>
    </source>
</evidence>
<evidence type="ECO:0000256" key="12">
    <source>
        <dbReference type="ARBA" id="ARBA00023204"/>
    </source>
</evidence>
<protein>
    <recommendedName>
        <fullName evidence="3 14">Chromatin-remodeling ATPase INO80</fullName>
        <ecNumber evidence="14">3.6.4.-</ecNumber>
    </recommendedName>
</protein>
<feature type="region of interest" description="Disordered" evidence="15">
    <location>
        <begin position="125"/>
        <end position="200"/>
    </location>
</feature>
<dbReference type="GO" id="GO:0042393">
    <property type="term" value="F:histone binding"/>
    <property type="evidence" value="ECO:0007669"/>
    <property type="project" value="TreeGrafter"/>
</dbReference>
<dbReference type="SMART" id="SM00487">
    <property type="entry name" value="DEXDc"/>
    <property type="match status" value="1"/>
</dbReference>
<keyword evidence="13" id="KW-0539">Nucleus</keyword>
<evidence type="ECO:0000256" key="15">
    <source>
        <dbReference type="SAM" id="MobiDB-lite"/>
    </source>
</evidence>
<dbReference type="InterPro" id="IPR038718">
    <property type="entry name" value="SNF2-like_sf"/>
</dbReference>
<feature type="domain" description="Helicase C-terminal" evidence="17">
    <location>
        <begin position="1385"/>
        <end position="1540"/>
    </location>
</feature>
<dbReference type="GO" id="GO:0006281">
    <property type="term" value="P:DNA repair"/>
    <property type="evidence" value="ECO:0007669"/>
    <property type="project" value="UniProtKB-UniRule"/>
</dbReference>
<dbReference type="PANTHER" id="PTHR45685">
    <property type="entry name" value="HELICASE SRCAP-RELATED"/>
    <property type="match status" value="1"/>
</dbReference>
<keyword evidence="9 14" id="KW-0238">DNA-binding</keyword>
<dbReference type="PANTHER" id="PTHR45685:SF2">
    <property type="entry name" value="CHROMATIN-REMODELING ATPASE INO80"/>
    <property type="match status" value="1"/>
</dbReference>
<keyword evidence="20" id="KW-1185">Reference proteome</keyword>
<dbReference type="Gene3D" id="3.40.50.10810">
    <property type="entry name" value="Tandem AAA-ATPase domain"/>
    <property type="match status" value="1"/>
</dbReference>
<evidence type="ECO:0000256" key="5">
    <source>
        <dbReference type="ARBA" id="ARBA00022763"/>
    </source>
</evidence>
<organism evidence="19 20">
    <name type="scientific">Pycnococcus provasolii</name>
    <dbReference type="NCBI Taxonomy" id="41880"/>
    <lineage>
        <taxon>Eukaryota</taxon>
        <taxon>Viridiplantae</taxon>
        <taxon>Chlorophyta</taxon>
        <taxon>Pseudoscourfieldiophyceae</taxon>
        <taxon>Pseudoscourfieldiales</taxon>
        <taxon>Pycnococcaceae</taxon>
        <taxon>Pycnococcus</taxon>
    </lineage>
</organism>
<accession>A0A830HN17</accession>
<feature type="region of interest" description="Disordered" evidence="15">
    <location>
        <begin position="493"/>
        <end position="550"/>
    </location>
</feature>
<feature type="compositionally biased region" description="Acidic residues" evidence="15">
    <location>
        <begin position="1563"/>
        <end position="1581"/>
    </location>
</feature>
<keyword evidence="12 14" id="KW-0234">DNA repair</keyword>
<comment type="similarity">
    <text evidence="2 14">Belongs to the SNF2/RAD54 helicase family.</text>
</comment>
<keyword evidence="4" id="KW-0547">Nucleotide-binding</keyword>
<gene>
    <name evidence="19" type="ORF">PPROV_000675700</name>
</gene>